<comment type="subcellular location">
    <subcellularLocation>
        <location evidence="1">Golgi apparatus</location>
        <location evidence="1">trans-Golgi network</location>
    </subcellularLocation>
</comment>
<evidence type="ECO:0000313" key="10">
    <source>
        <dbReference type="Proteomes" id="UP001497744"/>
    </source>
</evidence>
<evidence type="ECO:0000256" key="5">
    <source>
        <dbReference type="ARBA" id="ARBA00023034"/>
    </source>
</evidence>
<dbReference type="GO" id="GO:0032456">
    <property type="term" value="P:endocytic recycling"/>
    <property type="evidence" value="ECO:0007669"/>
    <property type="project" value="TreeGrafter"/>
</dbReference>
<reference evidence="9 10" key="1">
    <citation type="submission" date="2021-06" db="EMBL/GenBank/DDBJ databases">
        <title>Genome sequence of Babesia caballi.</title>
        <authorList>
            <person name="Yamagishi J."/>
            <person name="Kidaka T."/>
            <person name="Ochi A."/>
        </authorList>
    </citation>
    <scope>NUCLEOTIDE SEQUENCE [LARGE SCALE GENOMIC DNA]</scope>
    <source>
        <strain evidence="9">USDA-D6B2</strain>
    </source>
</reference>
<keyword evidence="5" id="KW-0333">Golgi apparatus</keyword>
<dbReference type="InterPro" id="IPR048361">
    <property type="entry name" value="Vps52_C"/>
</dbReference>
<dbReference type="PANTHER" id="PTHR14190">
    <property type="entry name" value="SUPPRESSOR OF ACTIN MUTATIONS 2/VACUOLAR PROTEIN SORTING 52"/>
    <property type="match status" value="1"/>
</dbReference>
<dbReference type="AlphaFoldDB" id="A0AAV4LPC9"/>
<evidence type="ECO:0000256" key="6">
    <source>
        <dbReference type="SAM" id="MobiDB-lite"/>
    </source>
</evidence>
<protein>
    <submittedName>
        <fullName evidence="9">Vacuolar protein sorting-associated protein 52 A isoform X1</fullName>
    </submittedName>
</protein>
<keyword evidence="10" id="KW-1185">Reference proteome</keyword>
<dbReference type="GO" id="GO:0005829">
    <property type="term" value="C:cytosol"/>
    <property type="evidence" value="ECO:0007669"/>
    <property type="project" value="GOC"/>
</dbReference>
<dbReference type="InterPro" id="IPR048319">
    <property type="entry name" value="Vps52_CC"/>
</dbReference>
<proteinExistence type="inferred from homology"/>
<organism evidence="9 10">
    <name type="scientific">Babesia caballi</name>
    <dbReference type="NCBI Taxonomy" id="5871"/>
    <lineage>
        <taxon>Eukaryota</taxon>
        <taxon>Sar</taxon>
        <taxon>Alveolata</taxon>
        <taxon>Apicomplexa</taxon>
        <taxon>Aconoidasida</taxon>
        <taxon>Piroplasmida</taxon>
        <taxon>Babesiidae</taxon>
        <taxon>Babesia</taxon>
    </lineage>
</organism>
<dbReference type="GO" id="GO:0019905">
    <property type="term" value="F:syntaxin binding"/>
    <property type="evidence" value="ECO:0007669"/>
    <property type="project" value="TreeGrafter"/>
</dbReference>
<comment type="caution">
    <text evidence="9">The sequence shown here is derived from an EMBL/GenBank/DDBJ whole genome shotgun (WGS) entry which is preliminary data.</text>
</comment>
<keyword evidence="3" id="KW-0813">Transport</keyword>
<dbReference type="GO" id="GO:0000938">
    <property type="term" value="C:GARP complex"/>
    <property type="evidence" value="ECO:0007669"/>
    <property type="project" value="TreeGrafter"/>
</dbReference>
<comment type="similarity">
    <text evidence="2">Belongs to the VPS52 family.</text>
</comment>
<evidence type="ECO:0000256" key="2">
    <source>
        <dbReference type="ARBA" id="ARBA00008180"/>
    </source>
</evidence>
<dbReference type="GeneID" id="94193603"/>
<dbReference type="GO" id="GO:0006896">
    <property type="term" value="P:Golgi to vacuole transport"/>
    <property type="evidence" value="ECO:0007669"/>
    <property type="project" value="TreeGrafter"/>
</dbReference>
<keyword evidence="4" id="KW-0653">Protein transport</keyword>
<evidence type="ECO:0000256" key="3">
    <source>
        <dbReference type="ARBA" id="ARBA00022448"/>
    </source>
</evidence>
<feature type="domain" description="Vps52 coiled-coil" evidence="7">
    <location>
        <begin position="124"/>
        <end position="287"/>
    </location>
</feature>
<evidence type="ECO:0000259" key="7">
    <source>
        <dbReference type="Pfam" id="PF04129"/>
    </source>
</evidence>
<name>A0AAV4LPC9_BABCB</name>
<evidence type="ECO:0000259" key="8">
    <source>
        <dbReference type="Pfam" id="PF20655"/>
    </source>
</evidence>
<gene>
    <name evidence="9" type="ORF">BcabD6B2_15570</name>
</gene>
<dbReference type="Pfam" id="PF20655">
    <property type="entry name" value="Vps52_C"/>
    <property type="match status" value="1"/>
</dbReference>
<evidence type="ECO:0000313" key="9">
    <source>
        <dbReference type="EMBL" id="GIX62122.1"/>
    </source>
</evidence>
<dbReference type="EMBL" id="BPLF01000001">
    <property type="protein sequence ID" value="GIX62122.1"/>
    <property type="molecule type" value="Genomic_DNA"/>
</dbReference>
<dbReference type="GO" id="GO:0042147">
    <property type="term" value="P:retrograde transport, endosome to Golgi"/>
    <property type="evidence" value="ECO:0007669"/>
    <property type="project" value="TreeGrafter"/>
</dbReference>
<dbReference type="Pfam" id="PF04129">
    <property type="entry name" value="Vps52_CC"/>
    <property type="match status" value="1"/>
</dbReference>
<sequence>MVKASTVTRDHNLAHLLEIEPVALAEDLRWFLEGADAPQSLTDLEPWRNEVTKKYFGKSGEQEKPQTPGPAFSDAPHEDVDDSQLDMRLLLRLNGMVRSVDSARQRWQDDMMESFIGHEQEICEFASDMNYCDSTLKLIEEALLKHYKSLEAASTNIKKLHTDSSELSACLDNRQAFLNALQTFLDDIAIRPCLIKALCSEPVGEGYVKLLEQFQVKVHKMKTVYENMPYPALHPSKIQMKKLELVVIGRIYDFMRIEIAKLATPKTNIQMLQQAHFLRLRPLYAYIRDVNVNYAAEIKNQYAKTLRKIYYHLFSSYYMALDRFRMKNRYKEISMYTKRSASSSGGYFLLGDRDQVLRSFRDDPMVPTGISLDSLQVEDMMRSFLKLLVDTASSEYIFIGQFFEQGIPALFNYIFEETLGYLRARVEHLLKTSCDVVMLTTVMLLIAANRQVMVERRINVLDETLGKLQADVHTRAMHHLKNMAKHLMSYTIQASSATLDTWLPGVHTINLSNLVGAIFRLKAMQDELGVPHVAFDPLDHFLQICFSALTLKGRKLANPAKLNVFVIANCTAFLHPLEQFKDQVSDFEDALCTHIENYVNGYVKFHFESLLQLIGTHDESTSETAAAAKAAPGGSGLEADGGNVVQAEAPQVSSATVAKWRSVGEDFANNARTKFQAISTKVELHFSQEATARNLVMDVVVQTLEEMYCSFYSKLTELVRVEEHHGLEMLPSTADFRQWLMRASE</sequence>
<feature type="region of interest" description="Disordered" evidence="6">
    <location>
        <begin position="55"/>
        <end position="79"/>
    </location>
</feature>
<dbReference type="RefSeq" id="XP_067714191.1">
    <property type="nucleotide sequence ID" value="XM_067858090.1"/>
</dbReference>
<dbReference type="InterPro" id="IPR007258">
    <property type="entry name" value="Vps52"/>
</dbReference>
<dbReference type="GO" id="GO:0015031">
    <property type="term" value="P:protein transport"/>
    <property type="evidence" value="ECO:0007669"/>
    <property type="project" value="UniProtKB-KW"/>
</dbReference>
<evidence type="ECO:0000256" key="4">
    <source>
        <dbReference type="ARBA" id="ARBA00022927"/>
    </source>
</evidence>
<dbReference type="Proteomes" id="UP001497744">
    <property type="component" value="Unassembled WGS sequence"/>
</dbReference>
<evidence type="ECO:0000256" key="1">
    <source>
        <dbReference type="ARBA" id="ARBA00004601"/>
    </source>
</evidence>
<accession>A0AAV4LPC9</accession>
<feature type="domain" description="Vps52 C-terminal" evidence="8">
    <location>
        <begin position="305"/>
        <end position="475"/>
    </location>
</feature>
<dbReference type="PANTHER" id="PTHR14190:SF7">
    <property type="entry name" value="VACUOLAR PROTEIN SORTING-ASSOCIATED PROTEIN 52 HOMOLOG"/>
    <property type="match status" value="1"/>
</dbReference>